<dbReference type="EMBL" id="MUJK01000001">
    <property type="protein sequence ID" value="POF44268.1"/>
    <property type="molecule type" value="Genomic_DNA"/>
</dbReference>
<sequence length="149" mass="15915">MNMRNRSAALMVTVMMFGCTHSSSQTVTIPLLATPRNTGEIANVTLASQGQETAFTFIISGVPSGTLSPLNLYSSIRKGSCKQPGPVAYTMNDRINTSRISDTGGWTYSRSAPVAMSELFSTDYSVVVTTTPADGYVDIFCGDIKQPAN</sequence>
<accession>A0A2S3VWE3</accession>
<dbReference type="OrthoDB" id="9133049at2"/>
<evidence type="ECO:0000313" key="2">
    <source>
        <dbReference type="EMBL" id="POF44268.1"/>
    </source>
</evidence>
<proteinExistence type="predicted"/>
<feature type="chain" id="PRO_5015566070" description="Lipoprotein" evidence="1">
    <location>
        <begin position="25"/>
        <end position="149"/>
    </location>
</feature>
<feature type="signal peptide" evidence="1">
    <location>
        <begin position="1"/>
        <end position="24"/>
    </location>
</feature>
<gene>
    <name evidence="2" type="ORF">B0D71_05630</name>
</gene>
<reference evidence="3" key="1">
    <citation type="submission" date="2017-02" db="EMBL/GenBank/DDBJ databases">
        <authorList>
            <person name="Furmanczyk E.M."/>
        </authorList>
    </citation>
    <scope>NUCLEOTIDE SEQUENCE [LARGE SCALE GENOMIC DNA]</scope>
    <source>
        <strain evidence="3">AP3_22</strain>
    </source>
</reference>
<name>A0A2S3VWE3_9PSED</name>
<comment type="caution">
    <text evidence="2">The sequence shown here is derived from an EMBL/GenBank/DDBJ whole genome shotgun (WGS) entry which is preliminary data.</text>
</comment>
<organism evidence="2 3">
    <name type="scientific">Pseudomonas laurylsulfativorans</name>
    <dbReference type="NCBI Taxonomy" id="1943631"/>
    <lineage>
        <taxon>Bacteria</taxon>
        <taxon>Pseudomonadati</taxon>
        <taxon>Pseudomonadota</taxon>
        <taxon>Gammaproteobacteria</taxon>
        <taxon>Pseudomonadales</taxon>
        <taxon>Pseudomonadaceae</taxon>
        <taxon>Pseudomonas</taxon>
    </lineage>
</organism>
<dbReference type="Proteomes" id="UP000237440">
    <property type="component" value="Unassembled WGS sequence"/>
</dbReference>
<evidence type="ECO:0008006" key="4">
    <source>
        <dbReference type="Google" id="ProtNLM"/>
    </source>
</evidence>
<evidence type="ECO:0000313" key="3">
    <source>
        <dbReference type="Proteomes" id="UP000237440"/>
    </source>
</evidence>
<dbReference type="RefSeq" id="WP_103393877.1">
    <property type="nucleotide sequence ID" value="NZ_MUJK01000001.1"/>
</dbReference>
<evidence type="ECO:0000256" key="1">
    <source>
        <dbReference type="SAM" id="SignalP"/>
    </source>
</evidence>
<keyword evidence="1" id="KW-0732">Signal</keyword>
<dbReference type="PROSITE" id="PS51257">
    <property type="entry name" value="PROKAR_LIPOPROTEIN"/>
    <property type="match status" value="1"/>
</dbReference>
<dbReference type="AlphaFoldDB" id="A0A2S3VWE3"/>
<protein>
    <recommendedName>
        <fullName evidence="4">Lipoprotein</fullName>
    </recommendedName>
</protein>
<keyword evidence="3" id="KW-1185">Reference proteome</keyword>